<feature type="signal peptide" evidence="1">
    <location>
        <begin position="1"/>
        <end position="20"/>
    </location>
</feature>
<dbReference type="Pfam" id="PF02169">
    <property type="entry name" value="LPP20"/>
    <property type="match status" value="1"/>
</dbReference>
<comment type="caution">
    <text evidence="3">The sequence shown here is derived from an EMBL/GenBank/DDBJ whole genome shotgun (WGS) entry which is preliminary data.</text>
</comment>
<organism evidence="3 4">
    <name type="scientific">Psychrosphaera saromensis</name>
    <dbReference type="NCBI Taxonomy" id="716813"/>
    <lineage>
        <taxon>Bacteria</taxon>
        <taxon>Pseudomonadati</taxon>
        <taxon>Pseudomonadota</taxon>
        <taxon>Gammaproteobacteria</taxon>
        <taxon>Alteromonadales</taxon>
        <taxon>Pseudoalteromonadaceae</taxon>
        <taxon>Psychrosphaera</taxon>
    </lineage>
</organism>
<evidence type="ECO:0000313" key="4">
    <source>
        <dbReference type="Proteomes" id="UP000239007"/>
    </source>
</evidence>
<evidence type="ECO:0000313" key="3">
    <source>
        <dbReference type="EMBL" id="PQJ55054.1"/>
    </source>
</evidence>
<evidence type="ECO:0000259" key="2">
    <source>
        <dbReference type="Pfam" id="PF02169"/>
    </source>
</evidence>
<gene>
    <name evidence="3" type="ORF">BTO11_16270</name>
</gene>
<dbReference type="OrthoDB" id="6358394at2"/>
<feature type="domain" description="Lipoprotein LPP20-like" evidence="2">
    <location>
        <begin position="24"/>
        <end position="79"/>
    </location>
</feature>
<dbReference type="InterPro" id="IPR024952">
    <property type="entry name" value="LPP20-like_dom"/>
</dbReference>
<dbReference type="Proteomes" id="UP000239007">
    <property type="component" value="Unassembled WGS sequence"/>
</dbReference>
<reference evidence="3 4" key="1">
    <citation type="submission" date="2016-12" db="EMBL/GenBank/DDBJ databases">
        <title>Diversity of luminous bacteria.</title>
        <authorList>
            <person name="Yoshizawa S."/>
            <person name="Kogure K."/>
        </authorList>
    </citation>
    <scope>NUCLEOTIDE SEQUENCE [LARGE SCALE GENOMIC DNA]</scope>
    <source>
        <strain evidence="3 4">SA4-48</strain>
    </source>
</reference>
<dbReference type="EMBL" id="MSCH01000003">
    <property type="protein sequence ID" value="PQJ55054.1"/>
    <property type="molecule type" value="Genomic_DNA"/>
</dbReference>
<protein>
    <recommendedName>
        <fullName evidence="2">Lipoprotein LPP20-like domain-containing protein</fullName>
    </recommendedName>
</protein>
<dbReference type="RefSeq" id="WP_105053577.1">
    <property type="nucleotide sequence ID" value="NZ_BMYG01000009.1"/>
</dbReference>
<feature type="chain" id="PRO_5015733524" description="Lipoprotein LPP20-like domain-containing protein" evidence="1">
    <location>
        <begin position="21"/>
        <end position="310"/>
    </location>
</feature>
<name>A0A2S7UYI4_9GAMM</name>
<accession>A0A2S7UYI4</accession>
<keyword evidence="4" id="KW-1185">Reference proteome</keyword>
<dbReference type="AlphaFoldDB" id="A0A2S7UYI4"/>
<dbReference type="Gene3D" id="3.10.28.20">
    <property type="entry name" value="Acetamidase/Formamidase-like domains"/>
    <property type="match status" value="1"/>
</dbReference>
<proteinExistence type="predicted"/>
<evidence type="ECO:0000256" key="1">
    <source>
        <dbReference type="SAM" id="SignalP"/>
    </source>
</evidence>
<sequence>MRLINTLLLTLTFLIPQAQAESLPDWFVNPPGDSMLWFYSVGMGETKQQAQQNALEELSARLQVTVDSNTQQFVESKEGNTDLYLETDSLLSTTGLIFTNIEMVKSAEYNNEIIQLIKIDRQAFFQQQHDSIKQQLTNFLPDKEELTEKNLSPTLVKLIQYNQIKSSIDNKLSLLDSYAFNTIDLAELITKLQLIAQSVSRTVGYKIVMANVDQTNATDIKFSIIKQLQTIGITSDQKEHTLSIVFAGINQEQTTTEFHFAIKMSAELIYLLDDSIIYQFPMTATVFNQSAELAEQQALESIQLQLGSYQ</sequence>
<keyword evidence="1" id="KW-0732">Signal</keyword>